<dbReference type="EMBL" id="KY614000">
    <property type="protein sequence ID" value="ARJ54839.1"/>
    <property type="molecule type" value="Genomic_RNA"/>
</dbReference>
<sequence>MSGATSRTGNLRKEIEELVLTGVVLAPDAKTAGVDKGMYLRTLFGYIALNGTSKKTTHYDDVDIIGNNITETSIDSRGKINVATAVRQMLSFSRITPTGAAKGATLRQMCEPFAEEARECLAILASKGIYSQLATKLSKLGQKEPQVMFDFNGGLDLGRMSATEAATTQSLNSRLFRTEGAKAVFAAQSSVGEQAVEI</sequence>
<dbReference type="PIRSF" id="PIRSF004075">
    <property type="entry name" value="Coat_protein_tricho/vitivirus"/>
    <property type="match status" value="1"/>
</dbReference>
<dbReference type="GO" id="GO:0019028">
    <property type="term" value="C:viral capsid"/>
    <property type="evidence" value="ECO:0007669"/>
    <property type="project" value="UniProtKB-KW"/>
</dbReference>
<organism evidence="1">
    <name type="scientific">Vitivirus betactinidiae</name>
    <dbReference type="NCBI Taxonomy" id="1112770"/>
    <lineage>
        <taxon>Viruses</taxon>
        <taxon>Riboviria</taxon>
        <taxon>Orthornavirae</taxon>
        <taxon>Kitrinoviricota</taxon>
        <taxon>Alsuviricetes</taxon>
        <taxon>Tymovirales</taxon>
        <taxon>Betaflexiviridae</taxon>
        <taxon>Trivirinae</taxon>
        <taxon>Vitivirus</taxon>
    </lineage>
</organism>
<dbReference type="InterPro" id="IPR008879">
    <property type="entry name" value="Coat_protein_tricho/vitivirus"/>
</dbReference>
<protein>
    <submittedName>
        <fullName evidence="1">Coat protein</fullName>
    </submittedName>
</protein>
<dbReference type="KEGG" id="vg:11378340"/>
<evidence type="ECO:0000313" key="1">
    <source>
        <dbReference type="EMBL" id="ARJ54839.1"/>
    </source>
</evidence>
<proteinExistence type="predicted"/>
<evidence type="ECO:0000313" key="2">
    <source>
        <dbReference type="EMBL" id="QDY92440.1"/>
    </source>
</evidence>
<reference evidence="1" key="1">
    <citation type="journal article" date="2017" name="Plant Dis.">
        <title>First Report of Actinidia virus A and B Infecting Actinidia chinensis in South Korea.</title>
        <authorList>
            <person name="Cho S.-Y."/>
            <person name="Kim H."/>
            <person name="Yi S.-I."/>
        </authorList>
    </citation>
    <scope>NUCLEOTIDE SEQUENCE</scope>
    <source>
        <strain evidence="1">Haenam</strain>
    </source>
</reference>
<dbReference type="Pfam" id="PF05892">
    <property type="entry name" value="Tricho_coat"/>
    <property type="match status" value="1"/>
</dbReference>
<keyword evidence="1" id="KW-0946">Virion</keyword>
<accession>A0A1W6BRY0</accession>
<keyword evidence="1" id="KW-0167">Capsid protein</keyword>
<name>A0A1W6BRY0_9VIRU</name>
<reference evidence="2" key="2">
    <citation type="submission" date="2019-04" db="EMBL/GenBank/DDBJ databases">
        <authorList>
            <person name="Zou M."/>
            <person name="Jiang J."/>
        </authorList>
    </citation>
    <scope>NUCLEOTIDE SEQUENCE</scope>
    <source>
        <strain evidence="2">FXBD-2</strain>
    </source>
</reference>
<dbReference type="EMBL" id="MK729782">
    <property type="protein sequence ID" value="QDY92440.1"/>
    <property type="molecule type" value="Genomic_RNA"/>
</dbReference>
<dbReference type="OrthoDB" id="15433at10239"/>